<keyword evidence="4" id="KW-1185">Reference proteome</keyword>
<proteinExistence type="predicted"/>
<dbReference type="Gene3D" id="3.30.565.10">
    <property type="entry name" value="Histidine kinase-like ATPase, C-terminal domain"/>
    <property type="match status" value="1"/>
</dbReference>
<dbReference type="GO" id="GO:0004674">
    <property type="term" value="F:protein serine/threonine kinase activity"/>
    <property type="evidence" value="ECO:0007669"/>
    <property type="project" value="UniProtKB-KW"/>
</dbReference>
<dbReference type="InterPro" id="IPR003594">
    <property type="entry name" value="HATPase_dom"/>
</dbReference>
<reference evidence="4" key="1">
    <citation type="submission" date="2017-06" db="EMBL/GenBank/DDBJ databases">
        <title>Investigating the central metabolism of Clostridium thermosuccinogenes.</title>
        <authorList>
            <person name="Koendjbiharie J.G."/>
            <person name="Van Kranenburg R."/>
            <person name="Vriesendorp B."/>
        </authorList>
    </citation>
    <scope>NUCLEOTIDE SEQUENCE [LARGE SCALE GENOMIC DNA]</scope>
    <source>
        <strain evidence="4">DSM 5806</strain>
    </source>
</reference>
<keyword evidence="1" id="KW-0723">Serine/threonine-protein kinase</keyword>
<gene>
    <name evidence="3" type="ORF">CDQ84_10580</name>
</gene>
<dbReference type="Proteomes" id="UP000236151">
    <property type="component" value="Unassembled WGS sequence"/>
</dbReference>
<evidence type="ECO:0000313" key="4">
    <source>
        <dbReference type="Proteomes" id="UP000236151"/>
    </source>
</evidence>
<evidence type="ECO:0000313" key="3">
    <source>
        <dbReference type="EMBL" id="PNT98681.1"/>
    </source>
</evidence>
<keyword evidence="1" id="KW-0418">Kinase</keyword>
<accession>A0A2K2FDJ8</accession>
<dbReference type="SUPFAM" id="SSF55874">
    <property type="entry name" value="ATPase domain of HSP90 chaperone/DNA topoisomerase II/histidine kinase"/>
    <property type="match status" value="1"/>
</dbReference>
<dbReference type="Pfam" id="PF13581">
    <property type="entry name" value="HATPase_c_2"/>
    <property type="match status" value="1"/>
</dbReference>
<protein>
    <recommendedName>
        <fullName evidence="2">Histidine kinase/HSP90-like ATPase domain-containing protein</fullName>
    </recommendedName>
</protein>
<dbReference type="InterPro" id="IPR036890">
    <property type="entry name" value="HATPase_C_sf"/>
</dbReference>
<dbReference type="InterPro" id="IPR050267">
    <property type="entry name" value="Anti-sigma-factor_SerPK"/>
</dbReference>
<dbReference type="CDD" id="cd16936">
    <property type="entry name" value="HATPase_RsbW-like"/>
    <property type="match status" value="1"/>
</dbReference>
<dbReference type="PANTHER" id="PTHR35526:SF3">
    <property type="entry name" value="ANTI-SIGMA-F FACTOR RSBW"/>
    <property type="match status" value="1"/>
</dbReference>
<organism evidence="3 4">
    <name type="scientific">Clostridium thermosuccinogenes</name>
    <dbReference type="NCBI Taxonomy" id="84032"/>
    <lineage>
        <taxon>Bacteria</taxon>
        <taxon>Bacillati</taxon>
        <taxon>Bacillota</taxon>
        <taxon>Clostridia</taxon>
        <taxon>Eubacteriales</taxon>
        <taxon>Clostridiaceae</taxon>
        <taxon>Clostridium</taxon>
    </lineage>
</organism>
<dbReference type="AlphaFoldDB" id="A0A2K2FDJ8"/>
<dbReference type="EMBL" id="NIOJ01000025">
    <property type="protein sequence ID" value="PNT98681.1"/>
    <property type="molecule type" value="Genomic_DNA"/>
</dbReference>
<sequence>MNKDGKNLFALKTYDTKIPSSISSVGKTVSEVINSLQNACGKLDDDILFDVRVILNELLLNAIKHGNQQCPEAYIKVTAGISGDNNAFFIIEDQGQGYDYELVRSRNKNQCCMESLFDAKETGRGIMIVESLCEKIKHNRKGNKIVAVKKISKD</sequence>
<keyword evidence="1" id="KW-0808">Transferase</keyword>
<dbReference type="PANTHER" id="PTHR35526">
    <property type="entry name" value="ANTI-SIGMA-F FACTOR RSBW-RELATED"/>
    <property type="match status" value="1"/>
</dbReference>
<evidence type="ECO:0000259" key="2">
    <source>
        <dbReference type="Pfam" id="PF13581"/>
    </source>
</evidence>
<feature type="domain" description="Histidine kinase/HSP90-like ATPase" evidence="2">
    <location>
        <begin position="27"/>
        <end position="148"/>
    </location>
</feature>
<evidence type="ECO:0000256" key="1">
    <source>
        <dbReference type="ARBA" id="ARBA00022527"/>
    </source>
</evidence>
<name>A0A2K2FDJ8_9CLOT</name>
<dbReference type="KEGG" id="cthd:CDO33_17865"/>
<comment type="caution">
    <text evidence="3">The sequence shown here is derived from an EMBL/GenBank/DDBJ whole genome shotgun (WGS) entry which is preliminary data.</text>
</comment>